<feature type="region of interest" description="Disordered" evidence="1">
    <location>
        <begin position="201"/>
        <end position="281"/>
    </location>
</feature>
<evidence type="ECO:0000313" key="4">
    <source>
        <dbReference type="Proteomes" id="UP000677812"/>
    </source>
</evidence>
<proteinExistence type="predicted"/>
<sequence>MKAALDRLKRTAPQALRRGVCAAVIGGLGAGQALAATDGDHPRLAPMRDVTVVYRLSPQTVGAVGAGKDVKVAFSGSGDLVRIDSADGQGVTILDRPHNVVTLIMLEQRLYTQLHAKQGLHNPFLLDLSMTYTRTGHDVIAGVPCVSWDVSNTHGKAQACVTDDGVILSENGVDADGAEGSIRAVSVTYKDLPSATFAPPDGFHRLSAKPHAPGTSSAVAPPPSAPLVDGNGTVVPNVEGGEPPVSNDSVTDGTVSQPDQPPSLSGSAPEGGPSPSVGGGQ</sequence>
<name>A0ABS5E625_9PROT</name>
<keyword evidence="2" id="KW-0732">Signal</keyword>
<keyword evidence="4" id="KW-1185">Reference proteome</keyword>
<organism evidence="3 4">
    <name type="scientific">Neokomagataea anthophila</name>
    <dbReference type="NCBI Taxonomy" id="2826925"/>
    <lineage>
        <taxon>Bacteria</taxon>
        <taxon>Pseudomonadati</taxon>
        <taxon>Pseudomonadota</taxon>
        <taxon>Alphaproteobacteria</taxon>
        <taxon>Acetobacterales</taxon>
        <taxon>Acetobacteraceae</taxon>
        <taxon>Neokomagataea</taxon>
    </lineage>
</organism>
<feature type="compositionally biased region" description="Low complexity" evidence="1">
    <location>
        <begin position="262"/>
        <end position="281"/>
    </location>
</feature>
<feature type="compositionally biased region" description="Low complexity" evidence="1">
    <location>
        <begin position="230"/>
        <end position="245"/>
    </location>
</feature>
<dbReference type="Proteomes" id="UP000677812">
    <property type="component" value="Unassembled WGS sequence"/>
</dbReference>
<dbReference type="RefSeq" id="WP_211680843.1">
    <property type="nucleotide sequence ID" value="NZ_JAGRQH010000002.1"/>
</dbReference>
<evidence type="ECO:0000313" key="3">
    <source>
        <dbReference type="EMBL" id="MBR0559360.1"/>
    </source>
</evidence>
<accession>A0ABS5E625</accession>
<dbReference type="EMBL" id="JAGRQH010000002">
    <property type="protein sequence ID" value="MBR0559360.1"/>
    <property type="molecule type" value="Genomic_DNA"/>
</dbReference>
<feature type="signal peptide" evidence="2">
    <location>
        <begin position="1"/>
        <end position="35"/>
    </location>
</feature>
<evidence type="ECO:0000256" key="1">
    <source>
        <dbReference type="SAM" id="MobiDB-lite"/>
    </source>
</evidence>
<feature type="compositionally biased region" description="Polar residues" evidence="1">
    <location>
        <begin position="246"/>
        <end position="258"/>
    </location>
</feature>
<reference evidence="3 4" key="1">
    <citation type="submission" date="2021-04" db="EMBL/GenBank/DDBJ databases">
        <title>The complete genome sequence of Neokomagataea sp. TBRC 2177.</title>
        <authorList>
            <person name="Charoenyingcharoen P."/>
            <person name="Yukphan P."/>
        </authorList>
    </citation>
    <scope>NUCLEOTIDE SEQUENCE [LARGE SCALE GENOMIC DNA]</scope>
    <source>
        <strain evidence="3 4">TBRC 2177</strain>
    </source>
</reference>
<protein>
    <recommendedName>
        <fullName evidence="5">DUF4412 domain-containing protein</fullName>
    </recommendedName>
</protein>
<feature type="chain" id="PRO_5046543980" description="DUF4412 domain-containing protein" evidence="2">
    <location>
        <begin position="36"/>
        <end position="281"/>
    </location>
</feature>
<evidence type="ECO:0008006" key="5">
    <source>
        <dbReference type="Google" id="ProtNLM"/>
    </source>
</evidence>
<gene>
    <name evidence="3" type="ORF">KB213_04725</name>
</gene>
<comment type="caution">
    <text evidence="3">The sequence shown here is derived from an EMBL/GenBank/DDBJ whole genome shotgun (WGS) entry which is preliminary data.</text>
</comment>
<evidence type="ECO:0000256" key="2">
    <source>
        <dbReference type="SAM" id="SignalP"/>
    </source>
</evidence>